<keyword evidence="1" id="KW-0472">Membrane</keyword>
<protein>
    <submittedName>
        <fullName evidence="2">Uncharacterized protein</fullName>
    </submittedName>
</protein>
<organism evidence="2 3">
    <name type="scientific">Rhodocytophaga rosea</name>
    <dbReference type="NCBI Taxonomy" id="2704465"/>
    <lineage>
        <taxon>Bacteria</taxon>
        <taxon>Pseudomonadati</taxon>
        <taxon>Bacteroidota</taxon>
        <taxon>Cytophagia</taxon>
        <taxon>Cytophagales</taxon>
        <taxon>Rhodocytophagaceae</taxon>
        <taxon>Rhodocytophaga</taxon>
    </lineage>
</organism>
<keyword evidence="1" id="KW-0812">Transmembrane</keyword>
<dbReference type="KEGG" id="rhoz:GXP67_33755"/>
<evidence type="ECO:0000313" key="3">
    <source>
        <dbReference type="Proteomes" id="UP000480178"/>
    </source>
</evidence>
<reference evidence="2 3" key="1">
    <citation type="submission" date="2020-01" db="EMBL/GenBank/DDBJ databases">
        <authorList>
            <person name="Kim M.K."/>
        </authorList>
    </citation>
    <scope>NUCLEOTIDE SEQUENCE [LARGE SCALE GENOMIC DNA]</scope>
    <source>
        <strain evidence="2 3">172606-1</strain>
    </source>
</reference>
<evidence type="ECO:0000313" key="2">
    <source>
        <dbReference type="EMBL" id="QHT71268.1"/>
    </source>
</evidence>
<proteinExistence type="predicted"/>
<dbReference type="EMBL" id="CP048222">
    <property type="protein sequence ID" value="QHT71268.1"/>
    <property type="molecule type" value="Genomic_DNA"/>
</dbReference>
<sequence>MMKKNFYLYYYLWFAIFSIIFGFFFLVEVIFACITLQGVEIVSQIFRTLIFCIGEILVLTLLIGGYHHLDNTLFWSWKMLAILKRKELRELETIHFKLDEKSRCYAGFYKNYYCLITSNSIEAEGSSLIISAFITPVEENIQDLEQLADVYGLTITDAAIWVEKAIVYDAKKIPGLNQITQEMDKLIEYLISKNISPAQVDIIDD</sequence>
<dbReference type="AlphaFoldDB" id="A0A6C0GSY8"/>
<feature type="transmembrane region" description="Helical" evidence="1">
    <location>
        <begin position="12"/>
        <end position="39"/>
    </location>
</feature>
<dbReference type="RefSeq" id="WP_162447207.1">
    <property type="nucleotide sequence ID" value="NZ_CP048222.1"/>
</dbReference>
<keyword evidence="1" id="KW-1133">Transmembrane helix</keyword>
<feature type="transmembrane region" description="Helical" evidence="1">
    <location>
        <begin position="45"/>
        <end position="69"/>
    </location>
</feature>
<accession>A0A6C0GSY8</accession>
<keyword evidence="3" id="KW-1185">Reference proteome</keyword>
<evidence type="ECO:0000256" key="1">
    <source>
        <dbReference type="SAM" id="Phobius"/>
    </source>
</evidence>
<name>A0A6C0GSY8_9BACT</name>
<gene>
    <name evidence="2" type="ORF">GXP67_33755</name>
</gene>
<dbReference type="Proteomes" id="UP000480178">
    <property type="component" value="Chromosome"/>
</dbReference>